<sequence>MKTYADQKRRDVTYEKGEMVYLKLQPYRMQALAKRVNQKLGARNKNEQAVKVLHEMMSKGLLMNDVNKNEWLQIGEALSRSACKLIFLVADRGRNVPIRPKSATPFPICYFTVGSVSQVVETLPDLVPPQR</sequence>
<accession>A0ABU6SCX6</accession>
<protein>
    <submittedName>
        <fullName evidence="1">Uncharacterized protein</fullName>
    </submittedName>
</protein>
<name>A0ABU6SCX6_9FABA</name>
<evidence type="ECO:0000313" key="2">
    <source>
        <dbReference type="Proteomes" id="UP001341840"/>
    </source>
</evidence>
<reference evidence="1 2" key="1">
    <citation type="journal article" date="2023" name="Plants (Basel)">
        <title>Bridging the Gap: Combining Genomics and Transcriptomics Approaches to Understand Stylosanthes scabra, an Orphan Legume from the Brazilian Caatinga.</title>
        <authorList>
            <person name="Ferreira-Neto J.R.C."/>
            <person name="da Silva M.D."/>
            <person name="Binneck E."/>
            <person name="de Melo N.F."/>
            <person name="da Silva R.H."/>
            <person name="de Melo A.L.T.M."/>
            <person name="Pandolfi V."/>
            <person name="Bustamante F.O."/>
            <person name="Brasileiro-Vidal A.C."/>
            <person name="Benko-Iseppon A.M."/>
        </authorList>
    </citation>
    <scope>NUCLEOTIDE SEQUENCE [LARGE SCALE GENOMIC DNA]</scope>
    <source>
        <tissue evidence="1">Leaves</tissue>
    </source>
</reference>
<dbReference type="Proteomes" id="UP001341840">
    <property type="component" value="Unassembled WGS sequence"/>
</dbReference>
<gene>
    <name evidence="1" type="ORF">PIB30_032343</name>
</gene>
<proteinExistence type="predicted"/>
<organism evidence="1 2">
    <name type="scientific">Stylosanthes scabra</name>
    <dbReference type="NCBI Taxonomy" id="79078"/>
    <lineage>
        <taxon>Eukaryota</taxon>
        <taxon>Viridiplantae</taxon>
        <taxon>Streptophyta</taxon>
        <taxon>Embryophyta</taxon>
        <taxon>Tracheophyta</taxon>
        <taxon>Spermatophyta</taxon>
        <taxon>Magnoliopsida</taxon>
        <taxon>eudicotyledons</taxon>
        <taxon>Gunneridae</taxon>
        <taxon>Pentapetalae</taxon>
        <taxon>rosids</taxon>
        <taxon>fabids</taxon>
        <taxon>Fabales</taxon>
        <taxon>Fabaceae</taxon>
        <taxon>Papilionoideae</taxon>
        <taxon>50 kb inversion clade</taxon>
        <taxon>dalbergioids sensu lato</taxon>
        <taxon>Dalbergieae</taxon>
        <taxon>Pterocarpus clade</taxon>
        <taxon>Stylosanthes</taxon>
    </lineage>
</organism>
<dbReference type="EMBL" id="JASCZI010060557">
    <property type="protein sequence ID" value="MED6133880.1"/>
    <property type="molecule type" value="Genomic_DNA"/>
</dbReference>
<evidence type="ECO:0000313" key="1">
    <source>
        <dbReference type="EMBL" id="MED6133880.1"/>
    </source>
</evidence>
<keyword evidence="2" id="KW-1185">Reference proteome</keyword>
<comment type="caution">
    <text evidence="1">The sequence shown here is derived from an EMBL/GenBank/DDBJ whole genome shotgun (WGS) entry which is preliminary data.</text>
</comment>